<protein>
    <submittedName>
        <fullName evidence="2">Uncharacterized protein</fullName>
    </submittedName>
</protein>
<gene>
    <name evidence="2" type="ORF">STRTUCAR8_05547</name>
</gene>
<reference evidence="2 3" key="1">
    <citation type="journal article" date="2011" name="Plasmid">
        <title>Streptomyces turgidiscabies Car8 contains a modular pathogenicity island that shares virulence genes with other actinobacterial plant pathogens.</title>
        <authorList>
            <person name="Huguet-Tapia J.C."/>
            <person name="Badger J.H."/>
            <person name="Loria R."/>
            <person name="Pettis G.S."/>
        </authorList>
    </citation>
    <scope>NUCLEOTIDE SEQUENCE [LARGE SCALE GENOMIC DNA]</scope>
    <source>
        <strain evidence="2 3">Car8</strain>
    </source>
</reference>
<proteinExistence type="predicted"/>
<evidence type="ECO:0000313" key="3">
    <source>
        <dbReference type="Proteomes" id="UP000010931"/>
    </source>
</evidence>
<dbReference type="Proteomes" id="UP000010931">
    <property type="component" value="Unassembled WGS sequence"/>
</dbReference>
<feature type="compositionally biased region" description="Polar residues" evidence="1">
    <location>
        <begin position="190"/>
        <end position="207"/>
    </location>
</feature>
<evidence type="ECO:0000313" key="2">
    <source>
        <dbReference type="EMBL" id="ELP71015.1"/>
    </source>
</evidence>
<dbReference type="EMBL" id="AEJB01000021">
    <property type="protein sequence ID" value="ELP71015.1"/>
    <property type="molecule type" value="Genomic_DNA"/>
</dbReference>
<feature type="region of interest" description="Disordered" evidence="1">
    <location>
        <begin position="175"/>
        <end position="223"/>
    </location>
</feature>
<dbReference type="Gene3D" id="1.10.10.10">
    <property type="entry name" value="Winged helix-like DNA-binding domain superfamily/Winged helix DNA-binding domain"/>
    <property type="match status" value="1"/>
</dbReference>
<dbReference type="PATRIC" id="fig|698760.3.peg.363"/>
<feature type="compositionally biased region" description="Low complexity" evidence="1">
    <location>
        <begin position="260"/>
        <end position="278"/>
    </location>
</feature>
<keyword evidence="3" id="KW-1185">Reference proteome</keyword>
<sequence length="419" mass="45714">LGALTLDGLDADLRDGLPLHRVVVLRPHGDDDVPGEVQQGVEHVLFEVVDGAHRPPPLPNEERVSTEAVSWAMDDAPMLRTEKDRPDSTARHVLQVLAEHARPDGSNSHPSNVRIQYRTGYDERTVQRALRRLEAGRLIKRQGTVNGRPKWKLQMHLKRPEFDWAELEAEAEDAKKQAAERQRRARQKRVTQSESVTVTDGESVTVTHSDDVTEGDVTHSDSVSHALPVRDVTHSASECHALSAPLTTNEPSENHQEPFAGPVGSSGAAAAPGPGDTGDAPDDAVIDVEPEDEAEGESPEAPVTAQTIVGEWLERCTERPPSRVIGQLSKEIRVLLEEDRIHPDWIRRGISNWMKKGLHPATLASVVNEAMNTPGPPGASAPRQQPTTALYDQATGTTVFDRARARLAARTAAQEGQGQ</sequence>
<feature type="non-terminal residue" evidence="2">
    <location>
        <position position="1"/>
    </location>
</feature>
<feature type="region of interest" description="Disordered" evidence="1">
    <location>
        <begin position="245"/>
        <end position="284"/>
    </location>
</feature>
<comment type="caution">
    <text evidence="2">The sequence shown here is derived from an EMBL/GenBank/DDBJ whole genome shotgun (WGS) entry which is preliminary data.</text>
</comment>
<dbReference type="AlphaFoldDB" id="L7FJY5"/>
<evidence type="ECO:0000256" key="1">
    <source>
        <dbReference type="SAM" id="MobiDB-lite"/>
    </source>
</evidence>
<dbReference type="Pfam" id="PF13730">
    <property type="entry name" value="HTH_36"/>
    <property type="match status" value="1"/>
</dbReference>
<organism evidence="2 3">
    <name type="scientific">Streptomyces turgidiscabies (strain Car8)</name>
    <dbReference type="NCBI Taxonomy" id="698760"/>
    <lineage>
        <taxon>Bacteria</taxon>
        <taxon>Bacillati</taxon>
        <taxon>Actinomycetota</taxon>
        <taxon>Actinomycetes</taxon>
        <taxon>Kitasatosporales</taxon>
        <taxon>Streptomycetaceae</taxon>
        <taxon>Streptomyces</taxon>
    </lineage>
</organism>
<dbReference type="InterPro" id="IPR036388">
    <property type="entry name" value="WH-like_DNA-bd_sf"/>
</dbReference>
<accession>L7FJY5</accession>
<name>L7FJY5_STRT8</name>
<feature type="compositionally biased region" description="Basic and acidic residues" evidence="1">
    <location>
        <begin position="208"/>
        <end position="219"/>
    </location>
</feature>